<evidence type="ECO:0000313" key="2">
    <source>
        <dbReference type="EMBL" id="MXG91196.1"/>
    </source>
</evidence>
<protein>
    <submittedName>
        <fullName evidence="2">Uncharacterized protein</fullName>
    </submittedName>
</protein>
<name>A0A6L7EYP1_9ACTN</name>
<proteinExistence type="predicted"/>
<dbReference type="EMBL" id="WUEK01000011">
    <property type="protein sequence ID" value="MXG91196.1"/>
    <property type="molecule type" value="Genomic_DNA"/>
</dbReference>
<evidence type="ECO:0000313" key="3">
    <source>
        <dbReference type="Proteomes" id="UP000473325"/>
    </source>
</evidence>
<dbReference type="Proteomes" id="UP000473325">
    <property type="component" value="Unassembled WGS sequence"/>
</dbReference>
<organism evidence="2 3">
    <name type="scientific">Nocardioides flavescens</name>
    <dbReference type="NCBI Taxonomy" id="2691959"/>
    <lineage>
        <taxon>Bacteria</taxon>
        <taxon>Bacillati</taxon>
        <taxon>Actinomycetota</taxon>
        <taxon>Actinomycetes</taxon>
        <taxon>Propionibacteriales</taxon>
        <taxon>Nocardioidaceae</taxon>
        <taxon>Nocardioides</taxon>
    </lineage>
</organism>
<comment type="caution">
    <text evidence="2">The sequence shown here is derived from an EMBL/GenBank/DDBJ whole genome shotgun (WGS) entry which is preliminary data.</text>
</comment>
<feature type="region of interest" description="Disordered" evidence="1">
    <location>
        <begin position="55"/>
        <end position="79"/>
    </location>
</feature>
<evidence type="ECO:0000256" key="1">
    <source>
        <dbReference type="SAM" id="MobiDB-lite"/>
    </source>
</evidence>
<reference evidence="2 3" key="1">
    <citation type="submission" date="2019-12" db="EMBL/GenBank/DDBJ databases">
        <authorList>
            <person name="Kun Z."/>
        </authorList>
    </citation>
    <scope>NUCLEOTIDE SEQUENCE [LARGE SCALE GENOMIC DNA]</scope>
    <source>
        <strain evidence="2 3">YIM 123512</strain>
    </source>
</reference>
<gene>
    <name evidence="2" type="ORF">GRQ65_16730</name>
</gene>
<keyword evidence="3" id="KW-1185">Reference proteome</keyword>
<dbReference type="RefSeq" id="WP_160879133.1">
    <property type="nucleotide sequence ID" value="NZ_WUEK01000011.1"/>
</dbReference>
<dbReference type="AlphaFoldDB" id="A0A6L7EYP1"/>
<accession>A0A6L7EYP1</accession>
<sequence>MREAVLSSREDATVIHLFTTDVPTDIAFSVQVPRSAVALQDHLVALLSASSPPAGGSALGSGGLGSEATPASPPDLDLAASGPARRSLVDWASGWVMKEFRRGGGVDGSLVLVFRPGRSTENPDRLRLPTTDRRAAVSLAAAEQAHAERLVVLTGGNEHGGRLAVWVDVYDLQNGQAAAFVLHWKNTRRGPELLGLTGRRSDLDRALELSDRG</sequence>